<dbReference type="GO" id="GO:0019752">
    <property type="term" value="P:carboxylic acid metabolic process"/>
    <property type="evidence" value="ECO:0007669"/>
    <property type="project" value="UniProtKB-ARBA"/>
</dbReference>
<dbReference type="RefSeq" id="WP_024099483.1">
    <property type="nucleotide sequence ID" value="NZ_CP010591.1"/>
</dbReference>
<protein>
    <submittedName>
        <fullName evidence="4">2-keto-4-pentenoate hydratase/2-oxohepta-3-ene-1,7-dioic acid hydratase (Catechol pathway)</fullName>
    </submittedName>
</protein>
<feature type="domain" description="Fumarylacetoacetase-like C-terminal" evidence="3">
    <location>
        <begin position="75"/>
        <end position="279"/>
    </location>
</feature>
<gene>
    <name evidence="4" type="ORF">PhaeoP63_04003</name>
</gene>
<reference evidence="4 5" key="1">
    <citation type="journal article" date="2017" name="Front. Microbiol.">
        <title>Phaeobacter piscinae sp. nov., a species of the Roseobacter group and potential aquaculture probiont.</title>
        <authorList>
            <person name="Sonnenschein E.C."/>
            <person name="Phippen C.B.W."/>
            <person name="Nielsen K.F."/>
            <person name="Mateiu R.V."/>
            <person name="Melchiorsen J."/>
            <person name="Gram L."/>
            <person name="Overmann J."/>
            <person name="Freese H.M."/>
        </authorList>
    </citation>
    <scope>NUCLEOTIDE SEQUENCE [LARGE SCALE GENOMIC DNA]</scope>
    <source>
        <strain evidence="4 5">P63</strain>
    </source>
</reference>
<dbReference type="GeneID" id="31848482"/>
<dbReference type="Gene3D" id="3.90.850.10">
    <property type="entry name" value="Fumarylacetoacetase-like, C-terminal domain"/>
    <property type="match status" value="1"/>
</dbReference>
<dbReference type="InterPro" id="IPR011234">
    <property type="entry name" value="Fumarylacetoacetase-like_C"/>
</dbReference>
<name>A0AAC9ZCR7_9RHOB</name>
<geneLocation type="plasmid" evidence="5">
    <name>pp63_b</name>
</geneLocation>
<keyword evidence="4" id="KW-0614">Plasmid</keyword>
<keyword evidence="2" id="KW-0479">Metal-binding</keyword>
<dbReference type="SUPFAM" id="SSF56529">
    <property type="entry name" value="FAH"/>
    <property type="match status" value="1"/>
</dbReference>
<dbReference type="PANTHER" id="PTHR11820">
    <property type="entry name" value="ACYLPYRUVASE"/>
    <property type="match status" value="1"/>
</dbReference>
<dbReference type="FunFam" id="3.90.850.10:FF:000002">
    <property type="entry name" value="2-hydroxyhepta-2,4-diene-1,7-dioate isomerase"/>
    <property type="match status" value="1"/>
</dbReference>
<evidence type="ECO:0000313" key="4">
    <source>
        <dbReference type="EMBL" id="ATF08035.1"/>
    </source>
</evidence>
<dbReference type="PANTHER" id="PTHR11820:SF112">
    <property type="entry name" value="FUMARYLACETOACETATE HYDROLASE FAMILY PROTEIN (AFU_ORTHOLOGUE AFUA_1G02370)-RELATED"/>
    <property type="match status" value="1"/>
</dbReference>
<dbReference type="Pfam" id="PF01557">
    <property type="entry name" value="FAA_hydrolase"/>
    <property type="match status" value="1"/>
</dbReference>
<comment type="similarity">
    <text evidence="1">Belongs to the FAH family.</text>
</comment>
<dbReference type="EMBL" id="CP010786">
    <property type="protein sequence ID" value="ATF08035.1"/>
    <property type="molecule type" value="Genomic_DNA"/>
</dbReference>
<organism evidence="4 5">
    <name type="scientific">Phaeobacter gallaeciensis</name>
    <dbReference type="NCBI Taxonomy" id="60890"/>
    <lineage>
        <taxon>Bacteria</taxon>
        <taxon>Pseudomonadati</taxon>
        <taxon>Pseudomonadota</taxon>
        <taxon>Alphaproteobacteria</taxon>
        <taxon>Rhodobacterales</taxon>
        <taxon>Roseobacteraceae</taxon>
        <taxon>Phaeobacter</taxon>
    </lineage>
</organism>
<accession>A0AAC9ZCR7</accession>
<evidence type="ECO:0000313" key="5">
    <source>
        <dbReference type="Proteomes" id="UP000217545"/>
    </source>
</evidence>
<evidence type="ECO:0000259" key="3">
    <source>
        <dbReference type="Pfam" id="PF01557"/>
    </source>
</evidence>
<dbReference type="Proteomes" id="UP000217545">
    <property type="component" value="Plasmid pP63_b"/>
</dbReference>
<dbReference type="InterPro" id="IPR036663">
    <property type="entry name" value="Fumarylacetoacetase_C_sf"/>
</dbReference>
<dbReference type="GO" id="GO:0016853">
    <property type="term" value="F:isomerase activity"/>
    <property type="evidence" value="ECO:0007669"/>
    <property type="project" value="UniProtKB-ARBA"/>
</dbReference>
<dbReference type="AlphaFoldDB" id="A0AAC9ZCR7"/>
<sequence>MKLISFTRLGAAGVGALVPGGIVDLTGKLRPDVTSLKALIAADLMEAAARYTEGRSPDFTLTDAVLLPVIPDAGKILCVGLNYETHRAETKRPDAKHPTMFARYPDSQIAHGQPMIMPAISDKLDYEGELAVIIGRGGRCIPEETALSHVAGYACYNDGTIRDWQRHTHQFGPGKTFPGTGGFGPCMVTADEVGDYTKLPIQTRLNGEVMQDATLSDLIFPIERLISYISTYTPLSAGDVIVTGTPGGVGDRRDPPLYMKPGDVVEVEIGMLGTLTNPIMAESTS</sequence>
<evidence type="ECO:0000256" key="2">
    <source>
        <dbReference type="ARBA" id="ARBA00022723"/>
    </source>
</evidence>
<evidence type="ECO:0000256" key="1">
    <source>
        <dbReference type="ARBA" id="ARBA00010211"/>
    </source>
</evidence>
<dbReference type="GO" id="GO:0046872">
    <property type="term" value="F:metal ion binding"/>
    <property type="evidence" value="ECO:0007669"/>
    <property type="project" value="UniProtKB-KW"/>
</dbReference>
<proteinExistence type="inferred from homology"/>